<dbReference type="InterPro" id="IPR038299">
    <property type="entry name" value="DAO_C_sf"/>
</dbReference>
<dbReference type="SUPFAM" id="SSF51905">
    <property type="entry name" value="FAD/NAD(P)-binding domain"/>
    <property type="match status" value="1"/>
</dbReference>
<dbReference type="InterPro" id="IPR036188">
    <property type="entry name" value="FAD/NAD-bd_sf"/>
</dbReference>
<dbReference type="PROSITE" id="PS00977">
    <property type="entry name" value="FAD_G3PDH_1"/>
    <property type="match status" value="1"/>
</dbReference>
<evidence type="ECO:0000313" key="11">
    <source>
        <dbReference type="Proteomes" id="UP000199339"/>
    </source>
</evidence>
<feature type="region of interest" description="Disordered" evidence="7">
    <location>
        <begin position="492"/>
        <end position="513"/>
    </location>
</feature>
<keyword evidence="11" id="KW-1185">Reference proteome</keyword>
<comment type="catalytic activity">
    <reaction evidence="6">
        <text>a quinone + sn-glycerol 3-phosphate = dihydroxyacetone phosphate + a quinol</text>
        <dbReference type="Rhea" id="RHEA:18977"/>
        <dbReference type="ChEBI" id="CHEBI:24646"/>
        <dbReference type="ChEBI" id="CHEBI:57597"/>
        <dbReference type="ChEBI" id="CHEBI:57642"/>
        <dbReference type="ChEBI" id="CHEBI:132124"/>
        <dbReference type="EC" id="1.1.5.3"/>
    </reaction>
</comment>
<dbReference type="Pfam" id="PF16901">
    <property type="entry name" value="DAO_C"/>
    <property type="match status" value="1"/>
</dbReference>
<keyword evidence="3 6" id="KW-0285">Flavoprotein</keyword>
<name>A0A1I4THQ7_9GAMM</name>
<evidence type="ECO:0000313" key="10">
    <source>
        <dbReference type="EMBL" id="SFM76254.1"/>
    </source>
</evidence>
<evidence type="ECO:0000256" key="5">
    <source>
        <dbReference type="ARBA" id="ARBA00023002"/>
    </source>
</evidence>
<evidence type="ECO:0000259" key="8">
    <source>
        <dbReference type="Pfam" id="PF01266"/>
    </source>
</evidence>
<dbReference type="RefSeq" id="WP_092000031.1">
    <property type="nucleotide sequence ID" value="NZ_FOUR01000002.1"/>
</dbReference>
<feature type="domain" description="FAD dependent oxidoreductase" evidence="8">
    <location>
        <begin position="9"/>
        <end position="329"/>
    </location>
</feature>
<dbReference type="PANTHER" id="PTHR11985">
    <property type="entry name" value="GLYCEROL-3-PHOSPHATE DEHYDROGENASE"/>
    <property type="match status" value="1"/>
</dbReference>
<dbReference type="GO" id="GO:0004368">
    <property type="term" value="F:glycerol-3-phosphate dehydrogenase (quinone) activity"/>
    <property type="evidence" value="ECO:0007669"/>
    <property type="project" value="UniProtKB-EC"/>
</dbReference>
<evidence type="ECO:0000256" key="6">
    <source>
        <dbReference type="RuleBase" id="RU361217"/>
    </source>
</evidence>
<dbReference type="PROSITE" id="PS00978">
    <property type="entry name" value="FAD_G3PDH_2"/>
    <property type="match status" value="1"/>
</dbReference>
<evidence type="ECO:0000256" key="4">
    <source>
        <dbReference type="ARBA" id="ARBA00022827"/>
    </source>
</evidence>
<dbReference type="PANTHER" id="PTHR11985:SF15">
    <property type="entry name" value="GLYCEROL-3-PHOSPHATE DEHYDROGENASE, MITOCHONDRIAL"/>
    <property type="match status" value="1"/>
</dbReference>
<dbReference type="Pfam" id="PF01266">
    <property type="entry name" value="DAO"/>
    <property type="match status" value="1"/>
</dbReference>
<keyword evidence="5 6" id="KW-0560">Oxidoreductase</keyword>
<dbReference type="SUPFAM" id="SSF54373">
    <property type="entry name" value="FAD-linked reductases, C-terminal domain"/>
    <property type="match status" value="1"/>
</dbReference>
<dbReference type="Gene3D" id="3.50.50.60">
    <property type="entry name" value="FAD/NAD(P)-binding domain"/>
    <property type="match status" value="1"/>
</dbReference>
<dbReference type="PRINTS" id="PR01001">
    <property type="entry name" value="FADG3PDH"/>
</dbReference>
<accession>A0A1I4THQ7</accession>
<dbReference type="NCBIfam" id="NF009906">
    <property type="entry name" value="PRK13369.1"/>
    <property type="match status" value="1"/>
</dbReference>
<reference evidence="11" key="1">
    <citation type="submission" date="2016-10" db="EMBL/GenBank/DDBJ databases">
        <authorList>
            <person name="Varghese N."/>
            <person name="Submissions S."/>
        </authorList>
    </citation>
    <scope>NUCLEOTIDE SEQUENCE [LARGE SCALE GENOMIC DNA]</scope>
    <source>
        <strain evidence="11">CGMCC 1.6775</strain>
    </source>
</reference>
<dbReference type="Gene3D" id="1.10.8.870">
    <property type="entry name" value="Alpha-glycerophosphate oxidase, cap domain"/>
    <property type="match status" value="1"/>
</dbReference>
<dbReference type="EC" id="1.1.5.3" evidence="6"/>
<gene>
    <name evidence="10" type="ORF">SAMN04487961_1153</name>
</gene>
<keyword evidence="4" id="KW-0274">FAD</keyword>
<dbReference type="NCBIfam" id="NF008899">
    <property type="entry name" value="PRK12266.1"/>
    <property type="match status" value="1"/>
</dbReference>
<dbReference type="Gene3D" id="3.30.9.10">
    <property type="entry name" value="D-Amino Acid Oxidase, subunit A, domain 2"/>
    <property type="match status" value="1"/>
</dbReference>
<dbReference type="Gene3D" id="6.10.250.1890">
    <property type="match status" value="1"/>
</dbReference>
<evidence type="ECO:0000256" key="2">
    <source>
        <dbReference type="ARBA" id="ARBA00007330"/>
    </source>
</evidence>
<evidence type="ECO:0000256" key="3">
    <source>
        <dbReference type="ARBA" id="ARBA00022630"/>
    </source>
</evidence>
<dbReference type="InterPro" id="IPR031656">
    <property type="entry name" value="DAO_C"/>
</dbReference>
<dbReference type="OrthoDB" id="9766796at2"/>
<organism evidence="10 11">
    <name type="scientific">Marinobacter pelagius</name>
    <dbReference type="NCBI Taxonomy" id="379482"/>
    <lineage>
        <taxon>Bacteria</taxon>
        <taxon>Pseudomonadati</taxon>
        <taxon>Pseudomonadota</taxon>
        <taxon>Gammaproteobacteria</taxon>
        <taxon>Pseudomonadales</taxon>
        <taxon>Marinobacteraceae</taxon>
        <taxon>Marinobacter</taxon>
    </lineage>
</organism>
<dbReference type="InterPro" id="IPR006076">
    <property type="entry name" value="FAD-dep_OxRdtase"/>
</dbReference>
<proteinExistence type="inferred from homology"/>
<dbReference type="AlphaFoldDB" id="A0A1I4THQ7"/>
<feature type="domain" description="Alpha-glycerophosphate oxidase C-terminal" evidence="9">
    <location>
        <begin position="385"/>
        <end position="485"/>
    </location>
</feature>
<sequence>MTRKQDDYDVVVVGGGVNGTGIAMDAAGRGLNVLLCEMNDLASATSSSSSKLIHGGLRYLEHYEFRLVREALAEREALLRNSPHIMWPMRFRLPHRPHLRPAWMIRTGLFLYDHLARRELLPGSRAISFDDSDPLKPEITRGFEYSDGWVDDARLVVLTARKAQECGATILPRTKCVRADRNAENWTVTLRNTLDESERTVTARVVVNATGPWVSRLFRETLSMQAPKMIRMVKGSHIVVPRLNKGTEAYILQNEDDRIVFVIPYEDKFSLVGTTDVDYEGDPREARISPEETRYLLNIVNDYFKRQLSPEDVVWSYSGVRPLMDDEEGDAQKASRDYSFEVNREKDKAPLISVFGGKITTYRKLAEAATDKLCQFFPGAGKPWTRNAVLPGGDFDNHESLSRKLQSDFPWLAPDIISRYVRTYGTAAYHFLSACRSMKDLGVCFSGNLYRVEVDYLVREEWAMTSEDILWRRTKQGLFATDKDIQGLDRYLSQQREGQPTPQASDQPVSAGH</sequence>
<dbReference type="Proteomes" id="UP000199339">
    <property type="component" value="Unassembled WGS sequence"/>
</dbReference>
<comment type="cofactor">
    <cofactor evidence="1 6">
        <name>FAD</name>
        <dbReference type="ChEBI" id="CHEBI:57692"/>
    </cofactor>
</comment>
<protein>
    <recommendedName>
        <fullName evidence="6">Glycerol-3-phosphate dehydrogenase</fullName>
        <ecNumber evidence="6">1.1.5.3</ecNumber>
    </recommendedName>
</protein>
<evidence type="ECO:0000256" key="1">
    <source>
        <dbReference type="ARBA" id="ARBA00001974"/>
    </source>
</evidence>
<dbReference type="InterPro" id="IPR000447">
    <property type="entry name" value="G3P_DH_FAD-dep"/>
</dbReference>
<evidence type="ECO:0000256" key="7">
    <source>
        <dbReference type="SAM" id="MobiDB-lite"/>
    </source>
</evidence>
<dbReference type="GO" id="GO:0009331">
    <property type="term" value="C:glycerol-3-phosphate dehydrogenase (FAD) complex"/>
    <property type="evidence" value="ECO:0007669"/>
    <property type="project" value="UniProtKB-UniRule"/>
</dbReference>
<comment type="similarity">
    <text evidence="2 6">Belongs to the FAD-dependent glycerol-3-phosphate dehydrogenase family.</text>
</comment>
<dbReference type="EMBL" id="FOUR01000002">
    <property type="protein sequence ID" value="SFM76254.1"/>
    <property type="molecule type" value="Genomic_DNA"/>
</dbReference>
<dbReference type="GO" id="GO:0046168">
    <property type="term" value="P:glycerol-3-phosphate catabolic process"/>
    <property type="evidence" value="ECO:0007669"/>
    <property type="project" value="TreeGrafter"/>
</dbReference>
<evidence type="ECO:0000259" key="9">
    <source>
        <dbReference type="Pfam" id="PF16901"/>
    </source>
</evidence>